<dbReference type="InterPro" id="IPR051681">
    <property type="entry name" value="Ser/Thr_Kinases-Pseudokinases"/>
</dbReference>
<dbReference type="Gene3D" id="1.10.510.10">
    <property type="entry name" value="Transferase(Phosphotransferase) domain 1"/>
    <property type="match status" value="1"/>
</dbReference>
<keyword evidence="3" id="KW-0418">Kinase</keyword>
<feature type="region of interest" description="Disordered" evidence="5">
    <location>
        <begin position="29"/>
        <end position="136"/>
    </location>
</feature>
<reference evidence="7 8" key="1">
    <citation type="submission" date="2024-02" db="EMBL/GenBank/DDBJ databases">
        <title>De novo assembly and annotation of 12 fungi associated with fruit tree decline syndrome in Ontario, Canada.</title>
        <authorList>
            <person name="Sulman M."/>
            <person name="Ellouze W."/>
            <person name="Ilyukhin E."/>
        </authorList>
    </citation>
    <scope>NUCLEOTIDE SEQUENCE [LARGE SCALE GENOMIC DNA]</scope>
    <source>
        <strain evidence="7 8">FDS-637</strain>
    </source>
</reference>
<feature type="compositionally biased region" description="Acidic residues" evidence="5">
    <location>
        <begin position="71"/>
        <end position="109"/>
    </location>
</feature>
<evidence type="ECO:0000256" key="5">
    <source>
        <dbReference type="SAM" id="MobiDB-lite"/>
    </source>
</evidence>
<dbReference type="InterPro" id="IPR011009">
    <property type="entry name" value="Kinase-like_dom_sf"/>
</dbReference>
<comment type="caution">
    <text evidence="7">The sequence shown here is derived from an EMBL/GenBank/DDBJ whole genome shotgun (WGS) entry which is preliminary data.</text>
</comment>
<dbReference type="InterPro" id="IPR008271">
    <property type="entry name" value="Ser/Thr_kinase_AS"/>
</dbReference>
<dbReference type="SUPFAM" id="SSF56112">
    <property type="entry name" value="Protein kinase-like (PK-like)"/>
    <property type="match status" value="1"/>
</dbReference>
<organism evidence="7 8">
    <name type="scientific">Diplodia seriata</name>
    <dbReference type="NCBI Taxonomy" id="420778"/>
    <lineage>
        <taxon>Eukaryota</taxon>
        <taxon>Fungi</taxon>
        <taxon>Dikarya</taxon>
        <taxon>Ascomycota</taxon>
        <taxon>Pezizomycotina</taxon>
        <taxon>Dothideomycetes</taxon>
        <taxon>Dothideomycetes incertae sedis</taxon>
        <taxon>Botryosphaeriales</taxon>
        <taxon>Botryosphaeriaceae</taxon>
        <taxon>Diplodia</taxon>
    </lineage>
</organism>
<evidence type="ECO:0000259" key="6">
    <source>
        <dbReference type="PROSITE" id="PS50011"/>
    </source>
</evidence>
<evidence type="ECO:0000256" key="1">
    <source>
        <dbReference type="ARBA" id="ARBA00022679"/>
    </source>
</evidence>
<dbReference type="InterPro" id="IPR000719">
    <property type="entry name" value="Prot_kinase_dom"/>
</dbReference>
<evidence type="ECO:0000256" key="3">
    <source>
        <dbReference type="ARBA" id="ARBA00022777"/>
    </source>
</evidence>
<evidence type="ECO:0000256" key="4">
    <source>
        <dbReference type="ARBA" id="ARBA00022840"/>
    </source>
</evidence>
<dbReference type="EMBL" id="JAJVCZ030000008">
    <property type="protein sequence ID" value="KAL0256988.1"/>
    <property type="molecule type" value="Genomic_DNA"/>
</dbReference>
<dbReference type="PANTHER" id="PTHR44329:SF288">
    <property type="entry name" value="MITOGEN-ACTIVATED PROTEIN KINASE KINASE KINASE 20"/>
    <property type="match status" value="1"/>
</dbReference>
<evidence type="ECO:0000313" key="8">
    <source>
        <dbReference type="Proteomes" id="UP001430584"/>
    </source>
</evidence>
<dbReference type="Pfam" id="PF00069">
    <property type="entry name" value="Pkinase"/>
    <property type="match status" value="1"/>
</dbReference>
<dbReference type="RefSeq" id="XP_066630017.1">
    <property type="nucleotide sequence ID" value="XM_066779213.1"/>
</dbReference>
<keyword evidence="1" id="KW-0808">Transferase</keyword>
<dbReference type="PROSITE" id="PS50011">
    <property type="entry name" value="PROTEIN_KINASE_DOM"/>
    <property type="match status" value="1"/>
</dbReference>
<name>A0ABR3C8P1_9PEZI</name>
<keyword evidence="8" id="KW-1185">Reference proteome</keyword>
<evidence type="ECO:0000313" key="7">
    <source>
        <dbReference type="EMBL" id="KAL0256988.1"/>
    </source>
</evidence>
<feature type="compositionally biased region" description="Acidic residues" evidence="5">
    <location>
        <begin position="53"/>
        <end position="63"/>
    </location>
</feature>
<protein>
    <recommendedName>
        <fullName evidence="6">Protein kinase domain-containing protein</fullName>
    </recommendedName>
</protein>
<proteinExistence type="predicted"/>
<keyword evidence="2" id="KW-0547">Nucleotide-binding</keyword>
<accession>A0ABR3C8P1</accession>
<dbReference type="SMART" id="SM00220">
    <property type="entry name" value="S_TKc"/>
    <property type="match status" value="1"/>
</dbReference>
<dbReference type="Proteomes" id="UP001430584">
    <property type="component" value="Unassembled WGS sequence"/>
</dbReference>
<dbReference type="PROSITE" id="PS00108">
    <property type="entry name" value="PROTEIN_KINASE_ST"/>
    <property type="match status" value="1"/>
</dbReference>
<feature type="domain" description="Protein kinase" evidence="6">
    <location>
        <begin position="248"/>
        <end position="665"/>
    </location>
</feature>
<sequence>MECQEEKWCYDGKQDTPFKWRIPIHVPPIVKNTKKSIQEREDFLNDPANYDISSEEDGEENAGEESAGAEGEGEGEEGAGAEGEGEEGAGDEGAEEEGAGDEGAEEEGAVEGAPVEEGPIAGDSDELPSAPDPAQASRIKDLEAQVTQLRKDNAYLGSHVSQRRHWPNLAHMPLPPSTDHGNDDPTGHLWEKWSFQLQNIIQHRSAGRWTIHRKEAALREVAYYERMTKGEIEGRDGKEVLNHEEGIWEFHRMLGKGGFGRVALWRKMDPFGWVKDMVAVKEESGTGGWADPYNWRDGLPREIAIQEHLKKINPPCPYLISSRGYRLNLRQRRWRLYLPYLPGQSLQHPIDFAKGWNRSITIPVDFAFYAFLAMAEACLALDCGWWGGEENEPPVEEMQNTQGRKAGWIPIVHRDIKPGNTFMDREEHDGEERFYMYPTPCIADMGLAFEAYPDDPYNPEAYARYGTLTFMAPEQLEHRPIGAPFARKLSDRTNVFAIAVVIFRLWLGKMPGFLASEQAAESAVGEDNRHLPPNRSNEDIEGHLIEHYQDDPPRDQEVPFAKIGEYVRGKLHNLSRDILGAPGTSHWVNLWELEKWKSQWLLRSKPVKKWREELPREWVVSDSEVQPLEGNKETKLASILRQCLEWDADDRPSIRKLRDMVKDAITELDIRPSGDDHRYDGGTYFPPASYRGGLMYPMDDSNGSVDYGKRLGDQYLDDYRADRGVLLLEMARRSMMGKLRPAQSNDELGTEGVYG</sequence>
<keyword evidence="4" id="KW-0067">ATP-binding</keyword>
<gene>
    <name evidence="7" type="ORF">SLS55_007798</name>
</gene>
<dbReference type="GeneID" id="92011883"/>
<dbReference type="PANTHER" id="PTHR44329">
    <property type="entry name" value="SERINE/THREONINE-PROTEIN KINASE TNNI3K-RELATED"/>
    <property type="match status" value="1"/>
</dbReference>
<evidence type="ECO:0000256" key="2">
    <source>
        <dbReference type="ARBA" id="ARBA00022741"/>
    </source>
</evidence>